<evidence type="ECO:0000256" key="2">
    <source>
        <dbReference type="ARBA" id="ARBA00023125"/>
    </source>
</evidence>
<evidence type="ECO:0000256" key="3">
    <source>
        <dbReference type="ARBA" id="ARBA00023163"/>
    </source>
</evidence>
<sequence length="195" mass="20982">MAGPRDRPARAPRGDVRERVLKATIALLNETSYGALTIDGVAERARASKATIYRWWSSKGALVADALSAEIEQPLVTPTGDVRADLATIVRSAAEGFGRTPIGQSIGALTFDLGSDPEAAALFRERFVEPRRASVRAVITGAVERGDLPAGTKPDLLMDAFVGAILYRVVVTGGPTDERFVQDMVDLLLREPPRR</sequence>
<dbReference type="RefSeq" id="WP_183345475.1">
    <property type="nucleotide sequence ID" value="NZ_JACHNU010000010.1"/>
</dbReference>
<feature type="DNA-binding region" description="H-T-H motif" evidence="4">
    <location>
        <begin position="37"/>
        <end position="56"/>
    </location>
</feature>
<evidence type="ECO:0000256" key="4">
    <source>
        <dbReference type="PROSITE-ProRule" id="PRU00335"/>
    </source>
</evidence>
<evidence type="ECO:0000313" key="7">
    <source>
        <dbReference type="Proteomes" id="UP000585272"/>
    </source>
</evidence>
<dbReference type="Gene3D" id="1.10.10.60">
    <property type="entry name" value="Homeodomain-like"/>
    <property type="match status" value="1"/>
</dbReference>
<keyword evidence="7" id="KW-1185">Reference proteome</keyword>
<dbReference type="PANTHER" id="PTHR30055">
    <property type="entry name" value="HTH-TYPE TRANSCRIPTIONAL REGULATOR RUTR"/>
    <property type="match status" value="1"/>
</dbReference>
<dbReference type="SUPFAM" id="SSF48498">
    <property type="entry name" value="Tetracyclin repressor-like, C-terminal domain"/>
    <property type="match status" value="1"/>
</dbReference>
<reference evidence="6 7" key="1">
    <citation type="submission" date="2020-08" db="EMBL/GenBank/DDBJ databases">
        <title>Genomic Encyclopedia of Archaeal and Bacterial Type Strains, Phase II (KMG-II): from individual species to whole genera.</title>
        <authorList>
            <person name="Goeker M."/>
        </authorList>
    </citation>
    <scope>NUCLEOTIDE SEQUENCE [LARGE SCALE GENOMIC DNA]</scope>
    <source>
        <strain evidence="6 7">DSM 23288</strain>
    </source>
</reference>
<dbReference type="InterPro" id="IPR009057">
    <property type="entry name" value="Homeodomain-like_sf"/>
</dbReference>
<keyword evidence="1" id="KW-0805">Transcription regulation</keyword>
<dbReference type="GO" id="GO:0003700">
    <property type="term" value="F:DNA-binding transcription factor activity"/>
    <property type="evidence" value="ECO:0007669"/>
    <property type="project" value="TreeGrafter"/>
</dbReference>
<dbReference type="InterPro" id="IPR011075">
    <property type="entry name" value="TetR_C"/>
</dbReference>
<dbReference type="Pfam" id="PF16859">
    <property type="entry name" value="TetR_C_11"/>
    <property type="match status" value="1"/>
</dbReference>
<dbReference type="InterPro" id="IPR050109">
    <property type="entry name" value="HTH-type_TetR-like_transc_reg"/>
</dbReference>
<feature type="domain" description="HTH tetR-type" evidence="5">
    <location>
        <begin position="14"/>
        <end position="74"/>
    </location>
</feature>
<dbReference type="Pfam" id="PF00440">
    <property type="entry name" value="TetR_N"/>
    <property type="match status" value="1"/>
</dbReference>
<organism evidence="6 7">
    <name type="scientific">Conexibacter arvalis</name>
    <dbReference type="NCBI Taxonomy" id="912552"/>
    <lineage>
        <taxon>Bacteria</taxon>
        <taxon>Bacillati</taxon>
        <taxon>Actinomycetota</taxon>
        <taxon>Thermoleophilia</taxon>
        <taxon>Solirubrobacterales</taxon>
        <taxon>Conexibacteraceae</taxon>
        <taxon>Conexibacter</taxon>
    </lineage>
</organism>
<dbReference type="SUPFAM" id="SSF46689">
    <property type="entry name" value="Homeodomain-like"/>
    <property type="match status" value="1"/>
</dbReference>
<dbReference type="Proteomes" id="UP000585272">
    <property type="component" value="Unassembled WGS sequence"/>
</dbReference>
<keyword evidence="2 4" id="KW-0238">DNA-binding</keyword>
<comment type="caution">
    <text evidence="6">The sequence shown here is derived from an EMBL/GenBank/DDBJ whole genome shotgun (WGS) entry which is preliminary data.</text>
</comment>
<evidence type="ECO:0000313" key="6">
    <source>
        <dbReference type="EMBL" id="MBB4664966.1"/>
    </source>
</evidence>
<gene>
    <name evidence="6" type="ORF">BDZ31_004585</name>
</gene>
<dbReference type="InterPro" id="IPR001647">
    <property type="entry name" value="HTH_TetR"/>
</dbReference>
<keyword evidence="3" id="KW-0804">Transcription</keyword>
<dbReference type="GO" id="GO:0000976">
    <property type="term" value="F:transcription cis-regulatory region binding"/>
    <property type="evidence" value="ECO:0007669"/>
    <property type="project" value="TreeGrafter"/>
</dbReference>
<name>A0A840IJM4_9ACTN</name>
<dbReference type="PANTHER" id="PTHR30055:SF148">
    <property type="entry name" value="TETR-FAMILY TRANSCRIPTIONAL REGULATOR"/>
    <property type="match status" value="1"/>
</dbReference>
<evidence type="ECO:0000259" key="5">
    <source>
        <dbReference type="PROSITE" id="PS50977"/>
    </source>
</evidence>
<evidence type="ECO:0000256" key="1">
    <source>
        <dbReference type="ARBA" id="ARBA00023015"/>
    </source>
</evidence>
<dbReference type="InterPro" id="IPR036271">
    <property type="entry name" value="Tet_transcr_reg_TetR-rel_C_sf"/>
</dbReference>
<dbReference type="PRINTS" id="PR00455">
    <property type="entry name" value="HTHTETR"/>
</dbReference>
<dbReference type="Gene3D" id="1.10.357.10">
    <property type="entry name" value="Tetracycline Repressor, domain 2"/>
    <property type="match status" value="1"/>
</dbReference>
<dbReference type="EMBL" id="JACHNU010000010">
    <property type="protein sequence ID" value="MBB4664966.1"/>
    <property type="molecule type" value="Genomic_DNA"/>
</dbReference>
<dbReference type="AlphaFoldDB" id="A0A840IJM4"/>
<accession>A0A840IJM4</accession>
<protein>
    <submittedName>
        <fullName evidence="6">AcrR family transcriptional regulator</fullName>
    </submittedName>
</protein>
<proteinExistence type="predicted"/>
<dbReference type="PROSITE" id="PS50977">
    <property type="entry name" value="HTH_TETR_2"/>
    <property type="match status" value="1"/>
</dbReference>